<keyword evidence="3" id="KW-1185">Reference proteome</keyword>
<sequence>MYLSFGVFSPAETKLSQQGAIRQPWNMGSHFLLACGCLLRANGTAIAIALALMHTAYYMPWRTPSPPTTLCAQRRWIADNLTPDFEEVLWRFEVMFAHGPDPRANATWLEGMKQGVFSDVDKQLILMALCDEVDEHFASEGWWSKNWKMRSLEFQDALLQLASQLAPPWLAGTMEFWFGVTNSMFKLGDLQHHAHPESEVSKMVNKMMQLK</sequence>
<comment type="caution">
    <text evidence="2">The sequence shown here is derived from an EMBL/GenBank/DDBJ whole genome shotgun (WGS) entry which is preliminary data.</text>
</comment>
<dbReference type="EMBL" id="JALJOR010000005">
    <property type="protein sequence ID" value="KAK9816491.1"/>
    <property type="molecule type" value="Genomic_DNA"/>
</dbReference>
<keyword evidence="1" id="KW-0812">Transmembrane</keyword>
<reference evidence="2 3" key="1">
    <citation type="journal article" date="2024" name="Nat. Commun.">
        <title>Phylogenomics reveals the evolutionary origins of lichenization in chlorophyte algae.</title>
        <authorList>
            <person name="Puginier C."/>
            <person name="Libourel C."/>
            <person name="Otte J."/>
            <person name="Skaloud P."/>
            <person name="Haon M."/>
            <person name="Grisel S."/>
            <person name="Petersen M."/>
            <person name="Berrin J.G."/>
            <person name="Delaux P.M."/>
            <person name="Dal Grande F."/>
            <person name="Keller J."/>
        </authorList>
    </citation>
    <scope>NUCLEOTIDE SEQUENCE [LARGE SCALE GENOMIC DNA]</scope>
    <source>
        <strain evidence="2 3">SAG 2043</strain>
    </source>
</reference>
<evidence type="ECO:0000313" key="2">
    <source>
        <dbReference type="EMBL" id="KAK9816491.1"/>
    </source>
</evidence>
<keyword evidence="1" id="KW-1133">Transmembrane helix</keyword>
<dbReference type="Proteomes" id="UP001489004">
    <property type="component" value="Unassembled WGS sequence"/>
</dbReference>
<protein>
    <submittedName>
        <fullName evidence="2">Uncharacterized protein</fullName>
    </submittedName>
</protein>
<name>A0AAW1PS30_9CHLO</name>
<evidence type="ECO:0000313" key="3">
    <source>
        <dbReference type="Proteomes" id="UP001489004"/>
    </source>
</evidence>
<gene>
    <name evidence="2" type="ORF">WJX72_000935</name>
</gene>
<proteinExistence type="predicted"/>
<organism evidence="2 3">
    <name type="scientific">[Myrmecia] bisecta</name>
    <dbReference type="NCBI Taxonomy" id="41462"/>
    <lineage>
        <taxon>Eukaryota</taxon>
        <taxon>Viridiplantae</taxon>
        <taxon>Chlorophyta</taxon>
        <taxon>core chlorophytes</taxon>
        <taxon>Trebouxiophyceae</taxon>
        <taxon>Trebouxiales</taxon>
        <taxon>Trebouxiaceae</taxon>
        <taxon>Myrmecia</taxon>
    </lineage>
</organism>
<evidence type="ECO:0000256" key="1">
    <source>
        <dbReference type="SAM" id="Phobius"/>
    </source>
</evidence>
<dbReference type="AlphaFoldDB" id="A0AAW1PS30"/>
<keyword evidence="1" id="KW-0472">Membrane</keyword>
<accession>A0AAW1PS30</accession>
<feature type="transmembrane region" description="Helical" evidence="1">
    <location>
        <begin position="31"/>
        <end position="52"/>
    </location>
</feature>